<evidence type="ECO:0000313" key="1">
    <source>
        <dbReference type="EMBL" id="PAV18697.1"/>
    </source>
</evidence>
<keyword evidence="2" id="KW-1185">Reference proteome</keyword>
<accession>A0A286UGJ4</accession>
<comment type="caution">
    <text evidence="1">The sequence shown here is derived from an EMBL/GenBank/DDBJ whole genome shotgun (WGS) entry which is preliminary data.</text>
</comment>
<gene>
    <name evidence="1" type="ORF">PNOK_0554000</name>
</gene>
<name>A0A286UGJ4_9AGAM</name>
<reference evidence="1 2" key="1">
    <citation type="journal article" date="2017" name="Mol. Ecol.">
        <title>Comparative and population genomic landscape of Phellinus noxius: A hypervariable fungus causing root rot in trees.</title>
        <authorList>
            <person name="Chung C.L."/>
            <person name="Lee T.J."/>
            <person name="Akiba M."/>
            <person name="Lee H.H."/>
            <person name="Kuo T.H."/>
            <person name="Liu D."/>
            <person name="Ke H.M."/>
            <person name="Yokoi T."/>
            <person name="Roa M.B."/>
            <person name="Lu M.J."/>
            <person name="Chang Y.Y."/>
            <person name="Ann P.J."/>
            <person name="Tsai J.N."/>
            <person name="Chen C.Y."/>
            <person name="Tzean S.S."/>
            <person name="Ota Y."/>
            <person name="Hattori T."/>
            <person name="Sahashi N."/>
            <person name="Liou R.F."/>
            <person name="Kikuchi T."/>
            <person name="Tsai I.J."/>
        </authorList>
    </citation>
    <scope>NUCLEOTIDE SEQUENCE [LARGE SCALE GENOMIC DNA]</scope>
    <source>
        <strain evidence="1 2">FFPRI411160</strain>
    </source>
</reference>
<dbReference type="AlphaFoldDB" id="A0A286UGJ4"/>
<sequence length="118" mass="13651">MCNLITEGTKFGCGHYIITRKVSKIDCNSRRCVHSANHRKPCHDCCCEKFMGPDREEHVTAVIADKYCDHCAYWYQNKGRRHYSTLRLLTKHSSDVVTDLARKDTQRGVAAYKSNWLP</sequence>
<protein>
    <submittedName>
        <fullName evidence="1">Uncharacterized protein</fullName>
    </submittedName>
</protein>
<proteinExistence type="predicted"/>
<organism evidence="1 2">
    <name type="scientific">Pyrrhoderma noxium</name>
    <dbReference type="NCBI Taxonomy" id="2282107"/>
    <lineage>
        <taxon>Eukaryota</taxon>
        <taxon>Fungi</taxon>
        <taxon>Dikarya</taxon>
        <taxon>Basidiomycota</taxon>
        <taxon>Agaricomycotina</taxon>
        <taxon>Agaricomycetes</taxon>
        <taxon>Hymenochaetales</taxon>
        <taxon>Hymenochaetaceae</taxon>
        <taxon>Pyrrhoderma</taxon>
    </lineage>
</organism>
<dbReference type="OrthoDB" id="2840428at2759"/>
<dbReference type="EMBL" id="NBII01000005">
    <property type="protein sequence ID" value="PAV18697.1"/>
    <property type="molecule type" value="Genomic_DNA"/>
</dbReference>
<dbReference type="Proteomes" id="UP000217199">
    <property type="component" value="Unassembled WGS sequence"/>
</dbReference>
<dbReference type="InParanoid" id="A0A286UGJ4"/>
<evidence type="ECO:0000313" key="2">
    <source>
        <dbReference type="Proteomes" id="UP000217199"/>
    </source>
</evidence>